<keyword evidence="2" id="KW-0813">Transport</keyword>
<keyword evidence="5" id="KW-0598">Phosphotransferase system</keyword>
<dbReference type="SUPFAM" id="SSF51261">
    <property type="entry name" value="Duplicated hybrid motif"/>
    <property type="match status" value="1"/>
</dbReference>
<dbReference type="FunFam" id="2.70.70.10:FF:000001">
    <property type="entry name" value="PTS system glucose-specific IIA component"/>
    <property type="match status" value="1"/>
</dbReference>
<dbReference type="EMBL" id="MTLA01000066">
    <property type="protein sequence ID" value="OOP69130.1"/>
    <property type="molecule type" value="Genomic_DNA"/>
</dbReference>
<keyword evidence="9" id="KW-1185">Reference proteome</keyword>
<protein>
    <submittedName>
        <fullName evidence="8">PTS glucose transporter subunit IIA</fullName>
    </submittedName>
</protein>
<evidence type="ECO:0000256" key="2">
    <source>
        <dbReference type="ARBA" id="ARBA00022448"/>
    </source>
</evidence>
<dbReference type="InterPro" id="IPR011055">
    <property type="entry name" value="Dup_hybrid_motif"/>
</dbReference>
<proteinExistence type="predicted"/>
<feature type="domain" description="PTS EIIA type-1" evidence="7">
    <location>
        <begin position="35"/>
        <end position="139"/>
    </location>
</feature>
<evidence type="ECO:0000313" key="8">
    <source>
        <dbReference type="EMBL" id="OOP69130.1"/>
    </source>
</evidence>
<dbReference type="PROSITE" id="PS51093">
    <property type="entry name" value="PTS_EIIA_TYPE_1"/>
    <property type="match status" value="1"/>
</dbReference>
<evidence type="ECO:0000256" key="6">
    <source>
        <dbReference type="ARBA" id="ARBA00022777"/>
    </source>
</evidence>
<dbReference type="PANTHER" id="PTHR45008">
    <property type="entry name" value="PTS SYSTEM GLUCOSE-SPECIFIC EIIA COMPONENT"/>
    <property type="match status" value="1"/>
</dbReference>
<dbReference type="PROSITE" id="PS00371">
    <property type="entry name" value="PTS_EIIA_TYPE_1_HIS"/>
    <property type="match status" value="1"/>
</dbReference>
<name>A0A8E2LEH2_9BACI</name>
<dbReference type="GO" id="GO:0005737">
    <property type="term" value="C:cytoplasm"/>
    <property type="evidence" value="ECO:0007669"/>
    <property type="project" value="UniProtKB-SubCell"/>
</dbReference>
<reference evidence="8 9" key="1">
    <citation type="submission" date="2017-01" db="EMBL/GenBank/DDBJ databases">
        <title>Draft genome sequence of Bacillus oleronius.</title>
        <authorList>
            <person name="Allam M."/>
        </authorList>
    </citation>
    <scope>NUCLEOTIDE SEQUENCE [LARGE SCALE GENOMIC DNA]</scope>
    <source>
        <strain evidence="8 9">DSM 9356</strain>
    </source>
</reference>
<dbReference type="Pfam" id="PF00358">
    <property type="entry name" value="PTS_EIIA_1"/>
    <property type="match status" value="1"/>
</dbReference>
<gene>
    <name evidence="8" type="ORF">BWZ43_06720</name>
</gene>
<dbReference type="GO" id="GO:0016301">
    <property type="term" value="F:kinase activity"/>
    <property type="evidence" value="ECO:0007669"/>
    <property type="project" value="UniProtKB-KW"/>
</dbReference>
<evidence type="ECO:0000256" key="5">
    <source>
        <dbReference type="ARBA" id="ARBA00022683"/>
    </source>
</evidence>
<evidence type="ECO:0000256" key="1">
    <source>
        <dbReference type="ARBA" id="ARBA00004496"/>
    </source>
</evidence>
<evidence type="ECO:0000313" key="9">
    <source>
        <dbReference type="Proteomes" id="UP000189761"/>
    </source>
</evidence>
<dbReference type="AlphaFoldDB" id="A0A8E2LEH2"/>
<accession>A0A8E2LEH2</accession>
<sequence>MGVSRLFFKKNKTKSNVIISSPLNGKIIPLEDVPDPVFSQKMMGDGFAFIPNNGKVLAPIDGTVTQVFPTKHAIGMETKEGVEILLHLGLDTVELNGEGFEITVKAGDKIHTNDSLGTFDLAYLKEKGKETTTVLVFTNFDEKISELKRYDSDEVNAGAQIGELVLK</sequence>
<dbReference type="InterPro" id="IPR050890">
    <property type="entry name" value="PTS_EIIA_component"/>
</dbReference>
<evidence type="ECO:0000259" key="7">
    <source>
        <dbReference type="PROSITE" id="PS51093"/>
    </source>
</evidence>
<dbReference type="InterPro" id="IPR001127">
    <property type="entry name" value="PTS_EIIA_1_perm"/>
</dbReference>
<comment type="caution">
    <text evidence="8">The sequence shown here is derived from an EMBL/GenBank/DDBJ whole genome shotgun (WGS) entry which is preliminary data.</text>
</comment>
<comment type="subcellular location">
    <subcellularLocation>
        <location evidence="1">Cytoplasm</location>
    </subcellularLocation>
</comment>
<dbReference type="PANTHER" id="PTHR45008:SF1">
    <property type="entry name" value="PTS SYSTEM GLUCOSE-SPECIFIC EIIA COMPONENT"/>
    <property type="match status" value="1"/>
</dbReference>
<evidence type="ECO:0000256" key="3">
    <source>
        <dbReference type="ARBA" id="ARBA00022597"/>
    </source>
</evidence>
<dbReference type="NCBIfam" id="TIGR00830">
    <property type="entry name" value="PTBA"/>
    <property type="match status" value="1"/>
</dbReference>
<dbReference type="Gene3D" id="2.70.70.10">
    <property type="entry name" value="Glucose Permease (Domain IIA)"/>
    <property type="match status" value="1"/>
</dbReference>
<organism evidence="8 9">
    <name type="scientific">Heyndrickxia oleronia</name>
    <dbReference type="NCBI Taxonomy" id="38875"/>
    <lineage>
        <taxon>Bacteria</taxon>
        <taxon>Bacillati</taxon>
        <taxon>Bacillota</taxon>
        <taxon>Bacilli</taxon>
        <taxon>Bacillales</taxon>
        <taxon>Bacillaceae</taxon>
        <taxon>Heyndrickxia</taxon>
    </lineage>
</organism>
<dbReference type="GO" id="GO:0009401">
    <property type="term" value="P:phosphoenolpyruvate-dependent sugar phosphotransferase system"/>
    <property type="evidence" value="ECO:0007669"/>
    <property type="project" value="UniProtKB-KW"/>
</dbReference>
<keyword evidence="4" id="KW-0808">Transferase</keyword>
<keyword evidence="3 8" id="KW-0762">Sugar transport</keyword>
<dbReference type="Proteomes" id="UP000189761">
    <property type="component" value="Unassembled WGS sequence"/>
</dbReference>
<evidence type="ECO:0000256" key="4">
    <source>
        <dbReference type="ARBA" id="ARBA00022679"/>
    </source>
</evidence>
<keyword evidence="6" id="KW-0418">Kinase</keyword>